<protein>
    <recommendedName>
        <fullName evidence="3">PIN domain-containing protein</fullName>
    </recommendedName>
</protein>
<proteinExistence type="predicted"/>
<keyword evidence="2" id="KW-1185">Reference proteome</keyword>
<comment type="caution">
    <text evidence="1">The sequence shown here is derived from an EMBL/GenBank/DDBJ whole genome shotgun (WGS) entry which is preliminary data.</text>
</comment>
<reference evidence="1 2" key="1">
    <citation type="submission" date="2020-04" db="EMBL/GenBank/DDBJ databases">
        <title>Draft genome of Pyxidicoccus fallax type strain.</title>
        <authorList>
            <person name="Whitworth D.E."/>
        </authorList>
    </citation>
    <scope>NUCLEOTIDE SEQUENCE [LARGE SCALE GENOMIC DNA]</scope>
    <source>
        <strain evidence="1 2">DSM 14698</strain>
    </source>
</reference>
<dbReference type="AlphaFoldDB" id="A0A848LCZ6"/>
<organism evidence="1 2">
    <name type="scientific">Pyxidicoccus fallax</name>
    <dbReference type="NCBI Taxonomy" id="394095"/>
    <lineage>
        <taxon>Bacteria</taxon>
        <taxon>Pseudomonadati</taxon>
        <taxon>Myxococcota</taxon>
        <taxon>Myxococcia</taxon>
        <taxon>Myxococcales</taxon>
        <taxon>Cystobacterineae</taxon>
        <taxon>Myxococcaceae</taxon>
        <taxon>Pyxidicoccus</taxon>
    </lineage>
</organism>
<dbReference type="RefSeq" id="WP_169345397.1">
    <property type="nucleotide sequence ID" value="NZ_JABBJJ010000056.1"/>
</dbReference>
<evidence type="ECO:0000313" key="2">
    <source>
        <dbReference type="Proteomes" id="UP000518300"/>
    </source>
</evidence>
<dbReference type="EMBL" id="JABBJJ010000056">
    <property type="protein sequence ID" value="NMO16102.1"/>
    <property type="molecule type" value="Genomic_DNA"/>
</dbReference>
<gene>
    <name evidence="1" type="ORF">HG543_14755</name>
</gene>
<dbReference type="Proteomes" id="UP000518300">
    <property type="component" value="Unassembled WGS sequence"/>
</dbReference>
<evidence type="ECO:0000313" key="1">
    <source>
        <dbReference type="EMBL" id="NMO16102.1"/>
    </source>
</evidence>
<accession>A0A848LCZ6</accession>
<name>A0A848LCZ6_9BACT</name>
<evidence type="ECO:0008006" key="3">
    <source>
        <dbReference type="Google" id="ProtNLM"/>
    </source>
</evidence>
<sequence length="171" mass="19028">MKRYVVDTDILANIQRAGHAGTLGSLGPLPVVITDTVWEELTINARLNGAPPRLVKEADDMLRAIAGAPRVLTPQSPEARTLVQLQLPPPTEGLGEHSVIAYAFHHLEVTAVLNDRRALHRSIEELRGRVISWHGFLDVLRSGHGLTKRAADELSAWFCTRFVPQRPPVWW</sequence>